<organism evidence="3 4">
    <name type="scientific">Octadecabacter dasysiphoniae</name>
    <dbReference type="NCBI Taxonomy" id="2909341"/>
    <lineage>
        <taxon>Bacteria</taxon>
        <taxon>Pseudomonadati</taxon>
        <taxon>Pseudomonadota</taxon>
        <taxon>Alphaproteobacteria</taxon>
        <taxon>Rhodobacterales</taxon>
        <taxon>Roseobacteraceae</taxon>
        <taxon>Octadecabacter</taxon>
    </lineage>
</organism>
<dbReference type="EMBL" id="JAKGAQ010000001">
    <property type="protein sequence ID" value="MCF2869666.1"/>
    <property type="molecule type" value="Genomic_DNA"/>
</dbReference>
<gene>
    <name evidence="3" type="ORF">L0664_01185</name>
</gene>
<evidence type="ECO:0000313" key="3">
    <source>
        <dbReference type="EMBL" id="MCF2869666.1"/>
    </source>
</evidence>
<comment type="caution">
    <text evidence="3">The sequence shown here is derived from an EMBL/GenBank/DDBJ whole genome shotgun (WGS) entry which is preliminary data.</text>
</comment>
<accession>A0ABS9CRV6</accession>
<dbReference type="Gene3D" id="3.30.530.20">
    <property type="match status" value="1"/>
</dbReference>
<evidence type="ECO:0000313" key="4">
    <source>
        <dbReference type="Proteomes" id="UP001200557"/>
    </source>
</evidence>
<comment type="similarity">
    <text evidence="1">Belongs to the AHA1 family.</text>
</comment>
<protein>
    <submittedName>
        <fullName evidence="3">SRPBCC domain-containing protein</fullName>
    </submittedName>
</protein>
<feature type="domain" description="Activator of Hsp90 ATPase homologue 1/2-like C-terminal" evidence="2">
    <location>
        <begin position="16"/>
        <end position="147"/>
    </location>
</feature>
<evidence type="ECO:0000259" key="2">
    <source>
        <dbReference type="Pfam" id="PF08327"/>
    </source>
</evidence>
<evidence type="ECO:0000256" key="1">
    <source>
        <dbReference type="ARBA" id="ARBA00006817"/>
    </source>
</evidence>
<dbReference type="RefSeq" id="WP_235223797.1">
    <property type="nucleotide sequence ID" value="NZ_JAKGAQ010000001.1"/>
</dbReference>
<sequence>MTTHTDTFTYTRDIALSPARLWPLLTNADMRAIWGAPDQDVTLETLSSDVRVGGTDHQRCGPADAPDFESYTRWYNLNEPTDAVYTETIEAGGMALGASLVTLQVTPNASGATLCVTVAVSSFVGADMIGEFKGGWDGSMANLDSLIARQ</sequence>
<dbReference type="Pfam" id="PF08327">
    <property type="entry name" value="AHSA1"/>
    <property type="match status" value="1"/>
</dbReference>
<name>A0ABS9CRV6_9RHOB</name>
<dbReference type="Proteomes" id="UP001200557">
    <property type="component" value="Unassembled WGS sequence"/>
</dbReference>
<dbReference type="SUPFAM" id="SSF55961">
    <property type="entry name" value="Bet v1-like"/>
    <property type="match status" value="1"/>
</dbReference>
<dbReference type="InterPro" id="IPR023393">
    <property type="entry name" value="START-like_dom_sf"/>
</dbReference>
<reference evidence="3 4" key="1">
    <citation type="submission" date="2022-01" db="EMBL/GenBank/DDBJ databases">
        <title>Octadecabacter sp. nov., isolated from a marine alga.</title>
        <authorList>
            <person name="Jin M.S."/>
            <person name="Kim H.M."/>
            <person name="Han D.M."/>
            <person name="Jung J.J."/>
            <person name="Jeon C.O."/>
        </authorList>
    </citation>
    <scope>NUCLEOTIDE SEQUENCE [LARGE SCALE GENOMIC DNA]</scope>
    <source>
        <strain evidence="3 4">G9-8</strain>
    </source>
</reference>
<proteinExistence type="inferred from homology"/>
<dbReference type="InterPro" id="IPR013538">
    <property type="entry name" value="ASHA1/2-like_C"/>
</dbReference>
<keyword evidence="4" id="KW-1185">Reference proteome</keyword>